<protein>
    <recommendedName>
        <fullName evidence="3">DUF1851 domain-containing protein</fullName>
    </recommendedName>
</protein>
<accession>A0ABQ3GRC4</accession>
<reference evidence="2" key="1">
    <citation type="journal article" date="2019" name="Int. J. Syst. Evol. Microbiol.">
        <title>The Global Catalogue of Microorganisms (GCM) 10K type strain sequencing project: providing services to taxonomists for standard genome sequencing and annotation.</title>
        <authorList>
            <consortium name="The Broad Institute Genomics Platform"/>
            <consortium name="The Broad Institute Genome Sequencing Center for Infectious Disease"/>
            <person name="Wu L."/>
            <person name="Ma J."/>
        </authorList>
    </citation>
    <scope>NUCLEOTIDE SEQUENCE [LARGE SCALE GENOMIC DNA]</scope>
    <source>
        <strain evidence="2">KCTC 42280</strain>
    </source>
</reference>
<comment type="caution">
    <text evidence="1">The sequence shown here is derived from an EMBL/GenBank/DDBJ whole genome shotgun (WGS) entry which is preliminary data.</text>
</comment>
<dbReference type="EMBL" id="BMZR01000002">
    <property type="protein sequence ID" value="GHD31792.1"/>
    <property type="molecule type" value="Genomic_DNA"/>
</dbReference>
<dbReference type="Proteomes" id="UP000610203">
    <property type="component" value="Unassembled WGS sequence"/>
</dbReference>
<evidence type="ECO:0000313" key="2">
    <source>
        <dbReference type="Proteomes" id="UP000610203"/>
    </source>
</evidence>
<proteinExistence type="predicted"/>
<name>A0ABQ3GRC4_9GAMM</name>
<organism evidence="1 2">
    <name type="scientific">Psychrobacter glaciei</name>
    <dbReference type="NCBI Taxonomy" id="619771"/>
    <lineage>
        <taxon>Bacteria</taxon>
        <taxon>Pseudomonadati</taxon>
        <taxon>Pseudomonadota</taxon>
        <taxon>Gammaproteobacteria</taxon>
        <taxon>Moraxellales</taxon>
        <taxon>Moraxellaceae</taxon>
        <taxon>Psychrobacter</taxon>
    </lineage>
</organism>
<gene>
    <name evidence="1" type="ORF">GCM10016272_14270</name>
</gene>
<evidence type="ECO:0000313" key="1">
    <source>
        <dbReference type="EMBL" id="GHD31792.1"/>
    </source>
</evidence>
<sequence length="271" mass="30555">MMEPLKQAYDLELTDKDHGQGWAFGRPVGITTDQWPRSRINGLPMAHLWTILVPEAYRVKGKDLVAISFFQADDAFEDRVGGVEDMITNLTEMNNIDAEDFWASLSNYANHRHRQETYLEDIIGGGWALIWLTEAEFSGGSTPMPNKENTICLSYEVEEWSSTCFVKDAPAQFIQHVVRIDDPNVGKMLDEWPDEGDENAYIPMFSTKGDALNLDRFHAKNHFGGTANPIQAMPEFSPFYIEFEEMLGDANMGGGNGQIDLLNNNFDWACG</sequence>
<keyword evidence="2" id="KW-1185">Reference proteome</keyword>
<evidence type="ECO:0008006" key="3">
    <source>
        <dbReference type="Google" id="ProtNLM"/>
    </source>
</evidence>